<evidence type="ECO:0000313" key="1">
    <source>
        <dbReference type="EMBL" id="QLQ37958.1"/>
    </source>
</evidence>
<reference evidence="1 2" key="2">
    <citation type="journal article" date="2021" name="Mar. Drugs">
        <title>A New Micromonospora Strain with Antibiotic Activity Isolated from the Microbiome of a Mid-Atlantic Deep-Sea Sponge.</title>
        <authorList>
            <person name="Back C.R."/>
            <person name="Stennett H.L."/>
            <person name="Williams S.E."/>
            <person name="Wang L."/>
            <person name="Ojeda Gomez J."/>
            <person name="Abdulle O.M."/>
            <person name="Duffy T."/>
            <person name="Neal C."/>
            <person name="Mantell J."/>
            <person name="Jepson M.A."/>
            <person name="Hendry K.R."/>
            <person name="Powell D."/>
            <person name="Stach J.E.M."/>
            <person name="Essex-Lopresti A.E."/>
            <person name="Willis C.L."/>
            <person name="Curnow P."/>
            <person name="Race P.R."/>
        </authorList>
    </citation>
    <scope>NUCLEOTIDE SEQUENCE [LARGE SCALE GENOMIC DNA]</scope>
    <source>
        <strain evidence="1 2">28ISP2-46</strain>
    </source>
</reference>
<dbReference type="Proteomes" id="UP000510844">
    <property type="component" value="Chromosome"/>
</dbReference>
<dbReference type="KEGG" id="mfeu:H1D33_03430"/>
<dbReference type="AlphaFoldDB" id="A0A7L6B7V2"/>
<dbReference type="EMBL" id="CP059322">
    <property type="protein sequence ID" value="QLQ37958.1"/>
    <property type="molecule type" value="Genomic_DNA"/>
</dbReference>
<protein>
    <submittedName>
        <fullName evidence="1">Uncharacterized protein</fullName>
    </submittedName>
</protein>
<organism evidence="1 2">
    <name type="scientific">Micromonospora robiginosa</name>
    <dbReference type="NCBI Taxonomy" id="2749844"/>
    <lineage>
        <taxon>Bacteria</taxon>
        <taxon>Bacillati</taxon>
        <taxon>Actinomycetota</taxon>
        <taxon>Actinomycetes</taxon>
        <taxon>Micromonosporales</taxon>
        <taxon>Micromonosporaceae</taxon>
        <taxon>Micromonospora</taxon>
    </lineage>
</organism>
<gene>
    <name evidence="1" type="ORF">H1D33_03430</name>
</gene>
<keyword evidence="2" id="KW-1185">Reference proteome</keyword>
<proteinExistence type="predicted"/>
<reference evidence="2" key="1">
    <citation type="submission" date="2020-07" db="EMBL/GenBank/DDBJ databases">
        <title>A new Micromonospora strain with potent antibiotic activity isolated from the microbiome of a mid-Atlantic deep-sea sponge.</title>
        <authorList>
            <person name="Back C.R."/>
            <person name="Stennett H.L."/>
            <person name="Williams S.E."/>
            <person name="Wang L."/>
            <person name="Ojeda Gomez J."/>
            <person name="Abdulle O.M."/>
            <person name="Duffy T."/>
            <person name="Hendry K.R."/>
            <person name="Powell D."/>
            <person name="Stach J.E."/>
            <person name="Essex-Lopresti A.E."/>
            <person name="Willis C.L."/>
            <person name="Curnow P."/>
            <person name="Race P.R."/>
        </authorList>
    </citation>
    <scope>NUCLEOTIDE SEQUENCE [LARGE SCALE GENOMIC DNA]</scope>
    <source>
        <strain evidence="2">28ISP2-46</strain>
    </source>
</reference>
<dbReference type="RefSeq" id="WP_181570403.1">
    <property type="nucleotide sequence ID" value="NZ_CP059322.2"/>
</dbReference>
<sequence>MTAPTVDDGQAATTAGQPIHVTCCDPIEALCGAIVVGRPDAADDAEVTCQLCAIAFANVLPCANPACPEPKGADHP</sequence>
<name>A0A7L6B7V2_9ACTN</name>
<accession>A0A7L6B7V2</accession>
<evidence type="ECO:0000313" key="2">
    <source>
        <dbReference type="Proteomes" id="UP000510844"/>
    </source>
</evidence>